<comment type="caution">
    <text evidence="1">The sequence shown here is derived from an EMBL/GenBank/DDBJ whole genome shotgun (WGS) entry which is preliminary data.</text>
</comment>
<accession>A0A7W7DAE5</accession>
<dbReference type="RefSeq" id="WP_184883038.1">
    <property type="nucleotide sequence ID" value="NZ_BOOV01000005.1"/>
</dbReference>
<evidence type="ECO:0000313" key="1">
    <source>
        <dbReference type="EMBL" id="MBB4702934.1"/>
    </source>
</evidence>
<dbReference type="AlphaFoldDB" id="A0A7W7DAE5"/>
<sequence>MVSKKAEELAPGDDIVLWASLGGEITAVVKEVHVYDKLGVVEFTVEEIEWADLSAPIGTEVDLASE</sequence>
<keyword evidence="2" id="KW-1185">Reference proteome</keyword>
<protein>
    <submittedName>
        <fullName evidence="1">Uncharacterized protein</fullName>
    </submittedName>
</protein>
<proteinExistence type="predicted"/>
<dbReference type="Proteomes" id="UP000542210">
    <property type="component" value="Unassembled WGS sequence"/>
</dbReference>
<name>A0A7W7DAE5_9ACTN</name>
<gene>
    <name evidence="1" type="ORF">BJ982_004478</name>
</gene>
<organism evidence="1 2">
    <name type="scientific">Sphaerisporangium siamense</name>
    <dbReference type="NCBI Taxonomy" id="795645"/>
    <lineage>
        <taxon>Bacteria</taxon>
        <taxon>Bacillati</taxon>
        <taxon>Actinomycetota</taxon>
        <taxon>Actinomycetes</taxon>
        <taxon>Streptosporangiales</taxon>
        <taxon>Streptosporangiaceae</taxon>
        <taxon>Sphaerisporangium</taxon>
    </lineage>
</organism>
<dbReference type="EMBL" id="JACHND010000001">
    <property type="protein sequence ID" value="MBB4702934.1"/>
    <property type="molecule type" value="Genomic_DNA"/>
</dbReference>
<reference evidence="1 2" key="1">
    <citation type="submission" date="2020-08" db="EMBL/GenBank/DDBJ databases">
        <title>Sequencing the genomes of 1000 actinobacteria strains.</title>
        <authorList>
            <person name="Klenk H.-P."/>
        </authorList>
    </citation>
    <scope>NUCLEOTIDE SEQUENCE [LARGE SCALE GENOMIC DNA]</scope>
    <source>
        <strain evidence="1 2">DSM 45784</strain>
    </source>
</reference>
<evidence type="ECO:0000313" key="2">
    <source>
        <dbReference type="Proteomes" id="UP000542210"/>
    </source>
</evidence>